<keyword evidence="7" id="KW-0255">Endonuclease</keyword>
<feature type="binding site" evidence="7">
    <location>
        <position position="66"/>
    </location>
    <ligand>
        <name>Zn(2+)</name>
        <dbReference type="ChEBI" id="CHEBI:29105"/>
        <label>1</label>
    </ligand>
</feature>
<feature type="binding site" evidence="7">
    <location>
        <position position="106"/>
    </location>
    <ligand>
        <name>Zn(2+)</name>
        <dbReference type="ChEBI" id="CHEBI:29105"/>
        <label>1</label>
    </ligand>
</feature>
<feature type="binding site" evidence="7">
    <location>
        <position position="142"/>
    </location>
    <ligand>
        <name>Zn(2+)</name>
        <dbReference type="ChEBI" id="CHEBI:29105"/>
        <label>1</label>
    </ligand>
</feature>
<dbReference type="FunFam" id="3.20.20.150:FF:000001">
    <property type="entry name" value="Probable endonuclease 4"/>
    <property type="match status" value="1"/>
</dbReference>
<name>A0A1F5P4H8_9BACT</name>
<organism evidence="9 10">
    <name type="scientific">Candidatus Doudnabacteria bacterium RIFCSPHIGHO2_02_FULL_46_11</name>
    <dbReference type="NCBI Taxonomy" id="1817832"/>
    <lineage>
        <taxon>Bacteria</taxon>
        <taxon>Candidatus Doudnaibacteriota</taxon>
    </lineage>
</organism>
<dbReference type="PANTHER" id="PTHR21445:SF0">
    <property type="entry name" value="APURINIC-APYRIMIDINIC ENDONUCLEASE"/>
    <property type="match status" value="1"/>
</dbReference>
<keyword evidence="3 7" id="KW-0227">DNA damage</keyword>
<dbReference type="PANTHER" id="PTHR21445">
    <property type="entry name" value="ENDONUCLEASE IV ENDODEOXYRIBONUCLEASE IV"/>
    <property type="match status" value="1"/>
</dbReference>
<dbReference type="InterPro" id="IPR036237">
    <property type="entry name" value="Xyl_isomerase-like_sf"/>
</dbReference>
<gene>
    <name evidence="7" type="primary">nfo</name>
    <name evidence="9" type="ORF">A3J48_01430</name>
</gene>
<comment type="cofactor">
    <cofactor evidence="7">
        <name>Zn(2+)</name>
        <dbReference type="ChEBI" id="CHEBI:29105"/>
    </cofactor>
    <text evidence="7">Binds 3 Zn(2+) ions.</text>
</comment>
<evidence type="ECO:0000256" key="6">
    <source>
        <dbReference type="ARBA" id="ARBA00023204"/>
    </source>
</evidence>
<feature type="binding site" evidence="7">
    <location>
        <position position="179"/>
    </location>
    <ligand>
        <name>Zn(2+)</name>
        <dbReference type="ChEBI" id="CHEBI:29105"/>
        <label>2</label>
    </ligand>
</feature>
<dbReference type="NCBIfam" id="TIGR00587">
    <property type="entry name" value="nfo"/>
    <property type="match status" value="1"/>
</dbReference>
<dbReference type="SMART" id="SM00518">
    <property type="entry name" value="AP2Ec"/>
    <property type="match status" value="1"/>
</dbReference>
<evidence type="ECO:0000256" key="1">
    <source>
        <dbReference type="ARBA" id="ARBA00005340"/>
    </source>
</evidence>
<evidence type="ECO:0000313" key="10">
    <source>
        <dbReference type="Proteomes" id="UP000176786"/>
    </source>
</evidence>
<keyword evidence="6 7" id="KW-0234">DNA repair</keyword>
<sequence length="284" mass="31117">MLVGAHVSAAKGVWNAPENAAALGLDTFQIFSRPPQGGPAPDLSTSHVVKFKAAMKKHGFKDFVIHAPYFTNLGSGNNRIYYGTVSVLRQELERGTLLGASFVMFHPGSLKDLGQKKGMRQVAEGVGRALEKYTGSTKLLVEISAGAGEIAGDSFSELAQILDFNKKYLGKTLGGICFDTQHAFASGYDLRTAESIEKVFKEFDKAIGLEYLKLIHCNDSKVDLGGRRDRHEHIGKGHIGEDGFLALAQYFKKKKLDNLAWILETKDDRTEDVAKLKTIKKKIG</sequence>
<dbReference type="Proteomes" id="UP000176786">
    <property type="component" value="Unassembled WGS sequence"/>
</dbReference>
<dbReference type="STRING" id="1817832.A3J48_01430"/>
<dbReference type="PROSITE" id="PS00731">
    <property type="entry name" value="AP_NUCLEASE_F2_3"/>
    <property type="match status" value="1"/>
</dbReference>
<evidence type="ECO:0000256" key="5">
    <source>
        <dbReference type="ARBA" id="ARBA00022833"/>
    </source>
</evidence>
<comment type="catalytic activity">
    <reaction evidence="7">
        <text>Endonucleolytic cleavage to 5'-phosphooligonucleotide end-products.</text>
        <dbReference type="EC" id="3.1.21.2"/>
    </reaction>
</comment>
<keyword evidence="2 7" id="KW-0479">Metal-binding</keyword>
<feature type="binding site" evidence="7">
    <location>
        <position position="216"/>
    </location>
    <ligand>
        <name>Zn(2+)</name>
        <dbReference type="ChEBI" id="CHEBI:29105"/>
        <label>2</label>
    </ligand>
</feature>
<dbReference type="Pfam" id="PF01261">
    <property type="entry name" value="AP_endonuc_2"/>
    <property type="match status" value="1"/>
</dbReference>
<evidence type="ECO:0000259" key="8">
    <source>
        <dbReference type="Pfam" id="PF01261"/>
    </source>
</evidence>
<dbReference type="InterPro" id="IPR013022">
    <property type="entry name" value="Xyl_isomerase-like_TIM-brl"/>
</dbReference>
<keyword evidence="7" id="KW-0540">Nuclease</keyword>
<dbReference type="GO" id="GO:0003906">
    <property type="term" value="F:DNA-(apurinic or apyrimidinic site) endonuclease activity"/>
    <property type="evidence" value="ECO:0007669"/>
    <property type="project" value="TreeGrafter"/>
</dbReference>
<feature type="binding site" evidence="7">
    <location>
        <position position="142"/>
    </location>
    <ligand>
        <name>Zn(2+)</name>
        <dbReference type="ChEBI" id="CHEBI:29105"/>
        <label>2</label>
    </ligand>
</feature>
<dbReference type="EMBL" id="MFES01000035">
    <property type="protein sequence ID" value="OGE84776.1"/>
    <property type="molecule type" value="Genomic_DNA"/>
</dbReference>
<evidence type="ECO:0000256" key="4">
    <source>
        <dbReference type="ARBA" id="ARBA00022801"/>
    </source>
</evidence>
<feature type="binding site" evidence="7">
    <location>
        <position position="229"/>
    </location>
    <ligand>
        <name>Zn(2+)</name>
        <dbReference type="ChEBI" id="CHEBI:29105"/>
        <label>3</label>
    </ligand>
</feature>
<evidence type="ECO:0000256" key="2">
    <source>
        <dbReference type="ARBA" id="ARBA00022723"/>
    </source>
</evidence>
<feature type="binding site" evidence="7">
    <location>
        <position position="231"/>
    </location>
    <ligand>
        <name>Zn(2+)</name>
        <dbReference type="ChEBI" id="CHEBI:29105"/>
        <label>3</label>
    </ligand>
</feature>
<feature type="domain" description="Xylose isomerase-like TIM barrel" evidence="8">
    <location>
        <begin position="18"/>
        <end position="271"/>
    </location>
</feature>
<dbReference type="EC" id="3.1.21.2" evidence="7"/>
<dbReference type="Gene3D" id="3.20.20.150">
    <property type="entry name" value="Divalent-metal-dependent TIM barrel enzymes"/>
    <property type="match status" value="1"/>
</dbReference>
<dbReference type="HAMAP" id="MF_00152">
    <property type="entry name" value="Nfo"/>
    <property type="match status" value="1"/>
</dbReference>
<protein>
    <recommendedName>
        <fullName evidence="7">Probable endonuclease 4</fullName>
        <ecNumber evidence="7">3.1.21.2</ecNumber>
    </recommendedName>
    <alternativeName>
        <fullName evidence="7">Endodeoxyribonuclease IV</fullName>
    </alternativeName>
    <alternativeName>
        <fullName evidence="7">Endonuclease IV</fullName>
    </alternativeName>
</protein>
<feature type="binding site" evidence="7">
    <location>
        <position position="182"/>
    </location>
    <ligand>
        <name>Zn(2+)</name>
        <dbReference type="ChEBI" id="CHEBI:29105"/>
        <label>3</label>
    </ligand>
</feature>
<comment type="function">
    <text evidence="7">Endonuclease IV plays a role in DNA repair. It cleaves phosphodiester bonds at apurinic or apyrimidinic (AP) sites, generating a 3'-hydroxyl group and a 5'-terminal sugar phosphate.</text>
</comment>
<evidence type="ECO:0000256" key="3">
    <source>
        <dbReference type="ARBA" id="ARBA00022763"/>
    </source>
</evidence>
<dbReference type="GO" id="GO:0008270">
    <property type="term" value="F:zinc ion binding"/>
    <property type="evidence" value="ECO:0007669"/>
    <property type="project" value="UniProtKB-UniRule"/>
</dbReference>
<accession>A0A1F5P4H8</accession>
<dbReference type="InterPro" id="IPR018246">
    <property type="entry name" value="AP_endonuc_F2_Zn_BS"/>
</dbReference>
<dbReference type="GO" id="GO:0008833">
    <property type="term" value="F:deoxyribonuclease IV (phage-T4-induced) activity"/>
    <property type="evidence" value="ECO:0007669"/>
    <property type="project" value="UniProtKB-UniRule"/>
</dbReference>
<reference evidence="9 10" key="1">
    <citation type="journal article" date="2016" name="Nat. Commun.">
        <title>Thousands of microbial genomes shed light on interconnected biogeochemical processes in an aquifer system.</title>
        <authorList>
            <person name="Anantharaman K."/>
            <person name="Brown C.T."/>
            <person name="Hug L.A."/>
            <person name="Sharon I."/>
            <person name="Castelle C.J."/>
            <person name="Probst A.J."/>
            <person name="Thomas B.C."/>
            <person name="Singh A."/>
            <person name="Wilkins M.J."/>
            <person name="Karaoz U."/>
            <person name="Brodie E.L."/>
            <person name="Williams K.H."/>
            <person name="Hubbard S.S."/>
            <person name="Banfield J.F."/>
        </authorList>
    </citation>
    <scope>NUCLEOTIDE SEQUENCE [LARGE SCALE GENOMIC DNA]</scope>
</reference>
<comment type="caution">
    <text evidence="9">The sequence shown here is derived from an EMBL/GenBank/DDBJ whole genome shotgun (WGS) entry which is preliminary data.</text>
</comment>
<evidence type="ECO:0000256" key="7">
    <source>
        <dbReference type="HAMAP-Rule" id="MF_00152"/>
    </source>
</evidence>
<dbReference type="PROSITE" id="PS51432">
    <property type="entry name" value="AP_NUCLEASE_F2_4"/>
    <property type="match status" value="1"/>
</dbReference>
<keyword evidence="4 7" id="KW-0378">Hydrolase</keyword>
<dbReference type="GO" id="GO:0008081">
    <property type="term" value="F:phosphoric diester hydrolase activity"/>
    <property type="evidence" value="ECO:0007669"/>
    <property type="project" value="TreeGrafter"/>
</dbReference>
<feature type="binding site" evidence="7">
    <location>
        <position position="264"/>
    </location>
    <ligand>
        <name>Zn(2+)</name>
        <dbReference type="ChEBI" id="CHEBI:29105"/>
        <label>2</label>
    </ligand>
</feature>
<keyword evidence="5 7" id="KW-0862">Zinc</keyword>
<dbReference type="AlphaFoldDB" id="A0A1F5P4H8"/>
<comment type="similarity">
    <text evidence="1 7">Belongs to the AP endonuclease 2 family.</text>
</comment>
<dbReference type="SUPFAM" id="SSF51658">
    <property type="entry name" value="Xylose isomerase-like"/>
    <property type="match status" value="1"/>
</dbReference>
<dbReference type="CDD" id="cd00019">
    <property type="entry name" value="AP2Ec"/>
    <property type="match status" value="1"/>
</dbReference>
<evidence type="ECO:0000313" key="9">
    <source>
        <dbReference type="EMBL" id="OGE84776.1"/>
    </source>
</evidence>
<dbReference type="GO" id="GO:0006284">
    <property type="term" value="P:base-excision repair"/>
    <property type="evidence" value="ECO:0007669"/>
    <property type="project" value="TreeGrafter"/>
</dbReference>
<dbReference type="InterPro" id="IPR001719">
    <property type="entry name" value="AP_endonuc_2"/>
</dbReference>
<dbReference type="GO" id="GO:0003677">
    <property type="term" value="F:DNA binding"/>
    <property type="evidence" value="ECO:0007669"/>
    <property type="project" value="InterPro"/>
</dbReference>
<proteinExistence type="inferred from homology"/>